<dbReference type="InterPro" id="IPR023210">
    <property type="entry name" value="NADP_OxRdtase_dom"/>
</dbReference>
<dbReference type="Proteomes" id="UP000319103">
    <property type="component" value="Unassembled WGS sequence"/>
</dbReference>
<proteinExistence type="predicted"/>
<name>A0A540WBX4_9ACTN</name>
<dbReference type="Pfam" id="PF00248">
    <property type="entry name" value="Aldo_ket_red"/>
    <property type="match status" value="1"/>
</dbReference>
<dbReference type="GO" id="GO:0016491">
    <property type="term" value="F:oxidoreductase activity"/>
    <property type="evidence" value="ECO:0007669"/>
    <property type="project" value="UniProtKB-KW"/>
</dbReference>
<dbReference type="RefSeq" id="WP_141636373.1">
    <property type="nucleotide sequence ID" value="NZ_VIGB01000003.1"/>
</dbReference>
<dbReference type="CDD" id="cd19088">
    <property type="entry name" value="AKR_AKR13B1"/>
    <property type="match status" value="1"/>
</dbReference>
<dbReference type="OrthoDB" id="9768793at2"/>
<evidence type="ECO:0000313" key="4">
    <source>
        <dbReference type="Proteomes" id="UP000319103"/>
    </source>
</evidence>
<dbReference type="AlphaFoldDB" id="A0A540WBX4"/>
<dbReference type="GO" id="GO:0005737">
    <property type="term" value="C:cytoplasm"/>
    <property type="evidence" value="ECO:0007669"/>
    <property type="project" value="TreeGrafter"/>
</dbReference>
<accession>A0A540WBX4</accession>
<keyword evidence="1" id="KW-0560">Oxidoreductase</keyword>
<dbReference type="InterPro" id="IPR050791">
    <property type="entry name" value="Aldo-Keto_reductase"/>
</dbReference>
<protein>
    <submittedName>
        <fullName evidence="3">Oxidoreductase</fullName>
    </submittedName>
</protein>
<evidence type="ECO:0000313" key="3">
    <source>
        <dbReference type="EMBL" id="TQF05924.1"/>
    </source>
</evidence>
<reference evidence="3 4" key="1">
    <citation type="submission" date="2019-06" db="EMBL/GenBank/DDBJ databases">
        <title>Description of Kitasatospora acidophila sp. nov. isolated from pine grove soil, and reclassification of Streptomyces novaecaesareae to Kitasatospora novaeceasareae comb. nov.</title>
        <authorList>
            <person name="Kim M.J."/>
        </authorList>
    </citation>
    <scope>NUCLEOTIDE SEQUENCE [LARGE SCALE GENOMIC DNA]</scope>
    <source>
        <strain evidence="3 4">MMS16-CNU292</strain>
    </source>
</reference>
<comment type="caution">
    <text evidence="3">The sequence shown here is derived from an EMBL/GenBank/DDBJ whole genome shotgun (WGS) entry which is preliminary data.</text>
</comment>
<keyword evidence="4" id="KW-1185">Reference proteome</keyword>
<evidence type="ECO:0000256" key="1">
    <source>
        <dbReference type="ARBA" id="ARBA00023002"/>
    </source>
</evidence>
<dbReference type="PANTHER" id="PTHR43625">
    <property type="entry name" value="AFLATOXIN B1 ALDEHYDE REDUCTASE"/>
    <property type="match status" value="1"/>
</dbReference>
<evidence type="ECO:0000259" key="2">
    <source>
        <dbReference type="Pfam" id="PF00248"/>
    </source>
</evidence>
<dbReference type="InterPro" id="IPR020471">
    <property type="entry name" value="AKR"/>
</dbReference>
<feature type="domain" description="NADP-dependent oxidoreductase" evidence="2">
    <location>
        <begin position="26"/>
        <end position="287"/>
    </location>
</feature>
<organism evidence="3 4">
    <name type="scientific">Kitasatospora acidiphila</name>
    <dbReference type="NCBI Taxonomy" id="2567942"/>
    <lineage>
        <taxon>Bacteria</taxon>
        <taxon>Bacillati</taxon>
        <taxon>Actinomycetota</taxon>
        <taxon>Actinomycetes</taxon>
        <taxon>Kitasatosporales</taxon>
        <taxon>Streptomycetaceae</taxon>
        <taxon>Kitasatospora</taxon>
    </lineage>
</organism>
<gene>
    <name evidence="3" type="ORF">E6W39_31470</name>
</gene>
<dbReference type="PANTHER" id="PTHR43625:SF40">
    <property type="entry name" value="ALDO-KETO REDUCTASE YAKC [NADP(+)]"/>
    <property type="match status" value="1"/>
</dbReference>
<dbReference type="NCBIfam" id="NF007695">
    <property type="entry name" value="PRK10376.1"/>
    <property type="match status" value="1"/>
</dbReference>
<dbReference type="Gene3D" id="3.20.20.100">
    <property type="entry name" value="NADP-dependent oxidoreductase domain"/>
    <property type="match status" value="1"/>
</dbReference>
<sequence>MTTQDNARPAEASGTFALGGDLTVNRLGYGAMQLTGPGIWGDPKDPEEAVRVLRRAVELGVNLIDTADSYGPFVSEQLIRKALHPYTDGLVIATKAGLTRQGPDQWLPVGRPEYLRQQLELSLRNLGVERIDLHQLHRIDPQVPLAEQLGALTDLQRQGKIRHIGLSEVTVAQLTEARQYADIVSVQNLYNLADRSAEAVLEHAEAQGIAFIPWFPMATGELARPGGPLDAAAKQRGATPAQLALAWLLRRSPVLLPIPGTSSVAHVEENTAAALLTLTDAEFQALADAV</sequence>
<dbReference type="InterPro" id="IPR036812">
    <property type="entry name" value="NAD(P)_OxRdtase_dom_sf"/>
</dbReference>
<dbReference type="PRINTS" id="PR00069">
    <property type="entry name" value="ALDKETRDTASE"/>
</dbReference>
<dbReference type="SUPFAM" id="SSF51430">
    <property type="entry name" value="NAD(P)-linked oxidoreductase"/>
    <property type="match status" value="1"/>
</dbReference>
<dbReference type="EMBL" id="VIGB01000003">
    <property type="protein sequence ID" value="TQF05924.1"/>
    <property type="molecule type" value="Genomic_DNA"/>
</dbReference>